<dbReference type="AlphaFoldDB" id="A0A4Z1SLD7"/>
<dbReference type="OrthoDB" id="10250893at2759"/>
<dbReference type="VEuPathDB" id="GiardiaDB:GMRT_13355"/>
<feature type="domain" description="SWIRM" evidence="1">
    <location>
        <begin position="648"/>
        <end position="746"/>
    </location>
</feature>
<dbReference type="Proteomes" id="UP000315496">
    <property type="component" value="Chromosome 5"/>
</dbReference>
<comment type="caution">
    <text evidence="2">The sequence shown here is derived from an EMBL/GenBank/DDBJ whole genome shotgun (WGS) entry which is preliminary data.</text>
</comment>
<keyword evidence="3" id="KW-1185">Reference proteome</keyword>
<dbReference type="Gene3D" id="1.10.10.10">
    <property type="entry name" value="Winged helix-like DNA-binding domain superfamily/Winged helix DNA-binding domain"/>
    <property type="match status" value="1"/>
</dbReference>
<organism evidence="2 3">
    <name type="scientific">Giardia muris</name>
    <dbReference type="NCBI Taxonomy" id="5742"/>
    <lineage>
        <taxon>Eukaryota</taxon>
        <taxon>Metamonada</taxon>
        <taxon>Diplomonadida</taxon>
        <taxon>Hexamitidae</taxon>
        <taxon>Giardiinae</taxon>
        <taxon>Giardia</taxon>
    </lineage>
</organism>
<dbReference type="InterPro" id="IPR036388">
    <property type="entry name" value="WH-like_DNA-bd_sf"/>
</dbReference>
<dbReference type="EMBL" id="VDLU01000005">
    <property type="protein sequence ID" value="TNJ26320.1"/>
    <property type="molecule type" value="Genomic_DNA"/>
</dbReference>
<evidence type="ECO:0000259" key="1">
    <source>
        <dbReference type="PROSITE" id="PS50934"/>
    </source>
</evidence>
<accession>A0A4Z1SLD7</accession>
<reference evidence="2 3" key="1">
    <citation type="submission" date="2019-05" db="EMBL/GenBank/DDBJ databases">
        <title>The compact genome of Giardia muris reveals important steps in the evolution of intestinal protozoan parasites.</title>
        <authorList>
            <person name="Xu F."/>
            <person name="Jimenez-Gonzalez A."/>
            <person name="Einarsson E."/>
            <person name="Astvaldsson A."/>
            <person name="Peirasmaki D."/>
            <person name="Eckmann L."/>
            <person name="Andersson J.O."/>
            <person name="Svard S.G."/>
            <person name="Jerlstrom-Hultqvist J."/>
        </authorList>
    </citation>
    <scope>NUCLEOTIDE SEQUENCE [LARGE SCALE GENOMIC DNA]</scope>
    <source>
        <strain evidence="2 3">Roberts-Thomson</strain>
    </source>
</reference>
<proteinExistence type="predicted"/>
<gene>
    <name evidence="2" type="ORF">GMRT_13355</name>
</gene>
<evidence type="ECO:0000313" key="3">
    <source>
        <dbReference type="Proteomes" id="UP000315496"/>
    </source>
</evidence>
<dbReference type="InterPro" id="IPR009057">
    <property type="entry name" value="Homeodomain-like_sf"/>
</dbReference>
<evidence type="ECO:0000313" key="2">
    <source>
        <dbReference type="EMBL" id="TNJ26320.1"/>
    </source>
</evidence>
<dbReference type="Pfam" id="PF04433">
    <property type="entry name" value="SWIRM"/>
    <property type="match status" value="1"/>
</dbReference>
<sequence length="856" mass="96921">MVLLNPLSFLDSLDPYLEEHTAELLDLAPDFARGRQLNIVLLKQLIQLLETFFGRAEQCFGLKSPQQTQAKIPHYLYANPATRLPLIQTIIGSLLGNPIISRSLPEAIDLLAQMPAEEFTPLYAQCYDAVMRSSFCKPILVFLATHMPQELQDMIVQGARRFHNVHIIPLQSIELAESRQYTLPPERLYFREEDCSSMADDVKDASERAYIPVVLAAPWFPSGTNTLFKVITLPRRGRLQDNLAISKINFRIIDFANDTYFVHLFRSPQCYDASEQRQMIADTRGARPKQRELVELPVISTRLAIANEHMEEVYRLLGVDPGNVRSRQVSRTMGVPGETAETLTLDCFYVSFQWLLDSISFNELTEVTDYVPQTIIPVPLSGVDENTAPATENACTAATCYCGRCHFLFRDADCTGHNLETYFPAMRADPYRYSGILGIWRERLGMPEGWTVGQPIQTPLQAVTVELLFKNTPNRTSTMELRDYSFETTVPLKEFAELLATPEAEPALVPSVSMKLEPITPAFQQNIFNFIFNDYVDADTVRMLEQIIRQSGDQLTLRQYLNLEASDGRQVKVRDLLADIRSMKYRYSAAVDTLLFDSINSPPHGRCYAGSGIPLMAQALIKGKSIMEVGQEQERAQMQGKARPHSYRSLPQYTRNTWFDDVSRTYPLEEREFEREFQEGIMTPEDYVLYRNAIITHYLESGRRSFKCFVLYDVLPIPVDVIAKIYEFLGRESLINTTVERSRSFNPVICAPESDGFLAEDVQNGVVISEPQESPGQQVPAGIVRDLLDARYSPPFLQAHALLGATIQTPPEGLEELVSTCVQLMRQKRTPLGLAQSGAEAIIETVRLRLESEDQE</sequence>
<dbReference type="SUPFAM" id="SSF46689">
    <property type="entry name" value="Homeodomain-like"/>
    <property type="match status" value="1"/>
</dbReference>
<dbReference type="PROSITE" id="PS50934">
    <property type="entry name" value="SWIRM"/>
    <property type="match status" value="1"/>
</dbReference>
<protein>
    <recommendedName>
        <fullName evidence="1">SWIRM domain-containing protein</fullName>
    </recommendedName>
</protein>
<name>A0A4Z1SLD7_GIAMU</name>
<dbReference type="InterPro" id="IPR007526">
    <property type="entry name" value="SWIRM"/>
</dbReference>